<protein>
    <submittedName>
        <fullName evidence="2">Amidase</fullName>
    </submittedName>
</protein>
<dbReference type="Gene3D" id="3.90.1300.10">
    <property type="entry name" value="Amidase signature (AS) domain"/>
    <property type="match status" value="1"/>
</dbReference>
<evidence type="ECO:0000313" key="2">
    <source>
        <dbReference type="EMBL" id="MBD0417240.1"/>
    </source>
</evidence>
<dbReference type="PANTHER" id="PTHR11895">
    <property type="entry name" value="TRANSAMIDASE"/>
    <property type="match status" value="1"/>
</dbReference>
<dbReference type="Proteomes" id="UP000643405">
    <property type="component" value="Unassembled WGS sequence"/>
</dbReference>
<name>A0A8J6PRX4_9HYPH</name>
<dbReference type="Pfam" id="PF01425">
    <property type="entry name" value="Amidase"/>
    <property type="match status" value="1"/>
</dbReference>
<dbReference type="GO" id="GO:0003824">
    <property type="term" value="F:catalytic activity"/>
    <property type="evidence" value="ECO:0007669"/>
    <property type="project" value="InterPro"/>
</dbReference>
<dbReference type="AlphaFoldDB" id="A0A8J6PRX4"/>
<dbReference type="InterPro" id="IPR036928">
    <property type="entry name" value="AS_sf"/>
</dbReference>
<reference evidence="2" key="1">
    <citation type="submission" date="2020-09" db="EMBL/GenBank/DDBJ databases">
        <title>Genome seq and assembly of Tianweitania sp.</title>
        <authorList>
            <person name="Chhetri G."/>
        </authorList>
    </citation>
    <scope>NUCLEOTIDE SEQUENCE</scope>
    <source>
        <strain evidence="2">Rool2</strain>
    </source>
</reference>
<comment type="caution">
    <text evidence="2">The sequence shown here is derived from an EMBL/GenBank/DDBJ whole genome shotgun (WGS) entry which is preliminary data.</text>
</comment>
<dbReference type="PANTHER" id="PTHR11895:SF176">
    <property type="entry name" value="AMIDASE AMID-RELATED"/>
    <property type="match status" value="1"/>
</dbReference>
<proteinExistence type="predicted"/>
<evidence type="ECO:0000259" key="1">
    <source>
        <dbReference type="Pfam" id="PF01425"/>
    </source>
</evidence>
<dbReference type="EMBL" id="JACVVX010000010">
    <property type="protein sequence ID" value="MBD0417240.1"/>
    <property type="molecule type" value="Genomic_DNA"/>
</dbReference>
<evidence type="ECO:0000313" key="3">
    <source>
        <dbReference type="Proteomes" id="UP000643405"/>
    </source>
</evidence>
<gene>
    <name evidence="2" type="ORF">ICI42_21610</name>
</gene>
<organism evidence="2 3">
    <name type="scientific">Oryzicola mucosus</name>
    <dbReference type="NCBI Taxonomy" id="2767425"/>
    <lineage>
        <taxon>Bacteria</taxon>
        <taxon>Pseudomonadati</taxon>
        <taxon>Pseudomonadota</taxon>
        <taxon>Alphaproteobacteria</taxon>
        <taxon>Hyphomicrobiales</taxon>
        <taxon>Phyllobacteriaceae</taxon>
        <taxon>Oryzicola</taxon>
    </lineage>
</organism>
<keyword evidence="3" id="KW-1185">Reference proteome</keyword>
<accession>A0A8J6PRX4</accession>
<feature type="domain" description="Amidase" evidence="1">
    <location>
        <begin position="24"/>
        <end position="437"/>
    </location>
</feature>
<dbReference type="InterPro" id="IPR000120">
    <property type="entry name" value="Amidase"/>
</dbReference>
<dbReference type="SUPFAM" id="SSF75304">
    <property type="entry name" value="Amidase signature (AS) enzymes"/>
    <property type="match status" value="1"/>
</dbReference>
<dbReference type="InterPro" id="IPR023631">
    <property type="entry name" value="Amidase_dom"/>
</dbReference>
<dbReference type="NCBIfam" id="NF005460">
    <property type="entry name" value="PRK07056.1"/>
    <property type="match status" value="1"/>
</dbReference>
<sequence>MLTSPTFASLARDLHDGNTTSEALTEACLAAICAPNGEGQQTFVHVDADGARAQARAMDTLRAAGASVSPYAGIPISVKDLFDVAGQVTSAGSVVLAGEKPAGRDAEAVSRLRRAGLVIVGRTNMSEFAFSGVGINPHHGTPAISWDRASRRIPGGSSSGAGISVSDGMAHGAIGTDTGGSCRIPAAFTGLVGYKPTARLVPTAGTVPLSPSLDSVGPIGRSVDCCVTLTSILSGMNNLADGKVDLAGLRLVVPTNFVTDGMDATVSLVFDASLERLSRAGVIVRRLEMPVLNSIHSINALGGFAAAESYHWHRKLLERDGGRYDPRVRVRMERGRSQTAADYLDLLNARAGFIAAVEELVDGYDAIVMPTVPIVPPRIDDLVEDSEFARINLLLLRNPAIINLLDGCAISLPIHAVGKAPVGLMLAAPQGHDSALLRLARGVETLFAQR</sequence>